<comment type="caution">
    <text evidence="1">The sequence shown here is derived from an EMBL/GenBank/DDBJ whole genome shotgun (WGS) entry which is preliminary data.</text>
</comment>
<dbReference type="PATRIC" id="fig|1360.106.peg.1157"/>
<dbReference type="Proteomes" id="UP000054230">
    <property type="component" value="Unassembled WGS sequence"/>
</dbReference>
<dbReference type="EMBL" id="LKLP01000119">
    <property type="protein sequence ID" value="KSU05814.1"/>
    <property type="molecule type" value="Genomic_DNA"/>
</dbReference>
<evidence type="ECO:0000313" key="2">
    <source>
        <dbReference type="Proteomes" id="UP000054230"/>
    </source>
</evidence>
<accession>A0A0V8CWW7</accession>
<gene>
    <name evidence="1" type="ORF">LMG8520_2400</name>
</gene>
<dbReference type="AlphaFoldDB" id="A0A0V8CWW7"/>
<sequence>MTLINLSEKKLESKNSGRFKVIIKEIKPTNSLFVEFDIKVKDYGEEDGYVSVYAETYSGSNPEKRAQQMVNAIKNRNVTKTKTYYLD</sequence>
<evidence type="ECO:0000313" key="1">
    <source>
        <dbReference type="EMBL" id="KSU05814.1"/>
    </source>
</evidence>
<reference evidence="2" key="1">
    <citation type="submission" date="2015-10" db="EMBL/GenBank/DDBJ databases">
        <title>Draft Genome Sequences of 11 Lactococcus lactis subspecies cremoris strains.</title>
        <authorList>
            <person name="Wels M."/>
            <person name="Backus L."/>
            <person name="Boekhorst J."/>
            <person name="Dijkstra A."/>
            <person name="Beerthuizen M."/>
            <person name="Kelly W."/>
            <person name="Siezen R."/>
            <person name="Bachmann H."/>
            <person name="Van Hijum S."/>
        </authorList>
    </citation>
    <scope>NUCLEOTIDE SEQUENCE [LARGE SCALE GENOMIC DNA]</scope>
    <source>
        <strain evidence="2">LMG8520</strain>
    </source>
</reference>
<name>A0A0V8CWW7_LACLL</name>
<organism evidence="1 2">
    <name type="scientific">Lactococcus lactis subsp. lactis</name>
    <name type="common">Streptococcus lactis</name>
    <dbReference type="NCBI Taxonomy" id="1360"/>
    <lineage>
        <taxon>Bacteria</taxon>
        <taxon>Bacillati</taxon>
        <taxon>Bacillota</taxon>
        <taxon>Bacilli</taxon>
        <taxon>Lactobacillales</taxon>
        <taxon>Streptococcaceae</taxon>
        <taxon>Lactococcus</taxon>
    </lineage>
</organism>
<dbReference type="RefSeq" id="WP_058210487.1">
    <property type="nucleotide sequence ID" value="NZ_LKLP01000119.1"/>
</dbReference>
<protein>
    <submittedName>
        <fullName evidence="1">Uncharacterized protein</fullName>
    </submittedName>
</protein>
<proteinExistence type="predicted"/>